<dbReference type="AlphaFoldDB" id="A0A0M0HP79"/>
<keyword evidence="7" id="KW-1185">Reference proteome</keyword>
<dbReference type="InterPro" id="IPR008622">
    <property type="entry name" value="FliT"/>
</dbReference>
<keyword evidence="6" id="KW-0969">Cilium</keyword>
<keyword evidence="6" id="KW-0282">Flagellum</keyword>
<keyword evidence="4" id="KW-0143">Chaperone</keyword>
<dbReference type="Proteomes" id="UP000037515">
    <property type="component" value="Unassembled WGS sequence"/>
</dbReference>
<dbReference type="EMBL" id="LHPJ01000006">
    <property type="protein sequence ID" value="KOO03879.1"/>
    <property type="molecule type" value="Genomic_DNA"/>
</dbReference>
<organism evidence="6 7">
    <name type="scientific">Vibrio nereis</name>
    <dbReference type="NCBI Taxonomy" id="693"/>
    <lineage>
        <taxon>Bacteria</taxon>
        <taxon>Pseudomonadati</taxon>
        <taxon>Pseudomonadota</taxon>
        <taxon>Gammaproteobacteria</taxon>
        <taxon>Vibrionales</taxon>
        <taxon>Vibrionaceae</taxon>
        <taxon>Vibrio</taxon>
    </lineage>
</organism>
<protein>
    <recommendedName>
        <fullName evidence="5">Flagellar protein FliT</fullName>
    </recommendedName>
</protein>
<keyword evidence="3" id="KW-1005">Bacterial flagellum biogenesis</keyword>
<dbReference type="RefSeq" id="WP_053395148.1">
    <property type="nucleotide sequence ID" value="NZ_LHPJ01000006.1"/>
</dbReference>
<sequence length="107" mass="12520">MHLRSEFEQLLDVFCEVNHNMSDCLIQEEIDTEEITSLVDTREQLLQKLLQLISQNGQLASLDKWQNAIEETQAIAGLMQEKTNQIGLSLRKYQHGKRSVQQYRKFI</sequence>
<accession>A0A0M0HP79</accession>
<dbReference type="Pfam" id="PF05400">
    <property type="entry name" value="FliT"/>
    <property type="match status" value="1"/>
</dbReference>
<comment type="caution">
    <text evidence="6">The sequence shown here is derived from an EMBL/GenBank/DDBJ whole genome shotgun (WGS) entry which is preliminary data.</text>
</comment>
<keyword evidence="6" id="KW-0966">Cell projection</keyword>
<dbReference type="OrthoDB" id="5905433at2"/>
<evidence type="ECO:0000256" key="2">
    <source>
        <dbReference type="ARBA" id="ARBA00022490"/>
    </source>
</evidence>
<proteinExistence type="predicted"/>
<reference evidence="7" key="1">
    <citation type="submission" date="2015-08" db="EMBL/GenBank/DDBJ databases">
        <title>Vibrio galatheae sp. nov., a novel member of the Vibrionaceae family isolated from the Solomon Islands.</title>
        <authorList>
            <person name="Giubergia S."/>
            <person name="Machado H."/>
            <person name="Mateiu R.V."/>
            <person name="Gram L."/>
        </authorList>
    </citation>
    <scope>NUCLEOTIDE SEQUENCE [LARGE SCALE GENOMIC DNA]</scope>
    <source>
        <strain evidence="7">DSM 19584</strain>
    </source>
</reference>
<keyword evidence="2" id="KW-0963">Cytoplasm</keyword>
<comment type="subcellular location">
    <subcellularLocation>
        <location evidence="1">Cytoplasm</location>
        <location evidence="1">Cytosol</location>
    </subcellularLocation>
</comment>
<evidence type="ECO:0000256" key="5">
    <source>
        <dbReference type="ARBA" id="ARBA00093797"/>
    </source>
</evidence>
<dbReference type="STRING" id="693.AKJ17_07345"/>
<evidence type="ECO:0000256" key="4">
    <source>
        <dbReference type="ARBA" id="ARBA00023186"/>
    </source>
</evidence>
<evidence type="ECO:0000313" key="7">
    <source>
        <dbReference type="Proteomes" id="UP000037515"/>
    </source>
</evidence>
<gene>
    <name evidence="6" type="ORF">AKJ17_07345</name>
</gene>
<name>A0A0M0HP79_VIBNE</name>
<evidence type="ECO:0000313" key="6">
    <source>
        <dbReference type="EMBL" id="KOO03879.1"/>
    </source>
</evidence>
<dbReference type="PATRIC" id="fig|693.5.peg.1501"/>
<evidence type="ECO:0000256" key="1">
    <source>
        <dbReference type="ARBA" id="ARBA00004514"/>
    </source>
</evidence>
<evidence type="ECO:0000256" key="3">
    <source>
        <dbReference type="ARBA" id="ARBA00022795"/>
    </source>
</evidence>